<name>X1JXW7_9ZZZZ</name>
<keyword evidence="2" id="KW-0489">Methyltransferase</keyword>
<comment type="caution">
    <text evidence="5">The sequence shown here is derived from an EMBL/GenBank/DDBJ whole genome shotgun (WGS) entry which is preliminary data.</text>
</comment>
<dbReference type="SUPFAM" id="SSF53335">
    <property type="entry name" value="S-adenosyl-L-methionine-dependent methyltransferases"/>
    <property type="match status" value="1"/>
</dbReference>
<dbReference type="Pfam" id="PF01555">
    <property type="entry name" value="N6_N4_Mtase"/>
    <property type="match status" value="1"/>
</dbReference>
<dbReference type="GO" id="GO:0003677">
    <property type="term" value="F:DNA binding"/>
    <property type="evidence" value="ECO:0007669"/>
    <property type="project" value="InterPro"/>
</dbReference>
<feature type="non-terminal residue" evidence="5">
    <location>
        <position position="262"/>
    </location>
</feature>
<dbReference type="GO" id="GO:0032259">
    <property type="term" value="P:methylation"/>
    <property type="evidence" value="ECO:0007669"/>
    <property type="project" value="UniProtKB-KW"/>
</dbReference>
<evidence type="ECO:0000256" key="2">
    <source>
        <dbReference type="ARBA" id="ARBA00022603"/>
    </source>
</evidence>
<dbReference type="InterPro" id="IPR002941">
    <property type="entry name" value="DNA_methylase_N4/N6"/>
</dbReference>
<evidence type="ECO:0000259" key="4">
    <source>
        <dbReference type="Pfam" id="PF01555"/>
    </source>
</evidence>
<protein>
    <recommendedName>
        <fullName evidence="4">DNA methylase N-4/N-6 domain-containing protein</fullName>
    </recommendedName>
</protein>
<dbReference type="InterPro" id="IPR002052">
    <property type="entry name" value="DNA_methylase_N6_adenine_CS"/>
</dbReference>
<dbReference type="Gene3D" id="3.40.50.150">
    <property type="entry name" value="Vaccinia Virus protein VP39"/>
    <property type="match status" value="1"/>
</dbReference>
<sequence>MKYPEDFINQIICGDCLETMKGMPDNCIDTIITDPPYGLEFMGKDWDRLSGKGRYQKGGVWQEVEGFSPPAYKGGNEAQKFHYRWAIEALRIAKPGSTLLCFGGTRTFHRLACAIEDAGWIIKDCIMWIYGSGFPKATDVSKQIDKKARKKRRVIGKYELPDVADGKRKKGWECTNTTDVGVFGVSGQQDITAPATPEATLWNGWKSHGLKPAYEPILVAMKPNEGSYANNALKWGVAGLNIDGGRISYQGKNDIKKASRKD</sequence>
<evidence type="ECO:0000256" key="3">
    <source>
        <dbReference type="ARBA" id="ARBA00022679"/>
    </source>
</evidence>
<organism evidence="5">
    <name type="scientific">marine sediment metagenome</name>
    <dbReference type="NCBI Taxonomy" id="412755"/>
    <lineage>
        <taxon>unclassified sequences</taxon>
        <taxon>metagenomes</taxon>
        <taxon>ecological metagenomes</taxon>
    </lineage>
</organism>
<proteinExistence type="inferred from homology"/>
<evidence type="ECO:0000256" key="1">
    <source>
        <dbReference type="ARBA" id="ARBA00006594"/>
    </source>
</evidence>
<reference evidence="5" key="1">
    <citation type="journal article" date="2014" name="Front. Microbiol.">
        <title>High frequency of phylogenetically diverse reductive dehalogenase-homologous genes in deep subseafloor sedimentary metagenomes.</title>
        <authorList>
            <person name="Kawai M."/>
            <person name="Futagami T."/>
            <person name="Toyoda A."/>
            <person name="Takaki Y."/>
            <person name="Nishi S."/>
            <person name="Hori S."/>
            <person name="Arai W."/>
            <person name="Tsubouchi T."/>
            <person name="Morono Y."/>
            <person name="Uchiyama I."/>
            <person name="Ito T."/>
            <person name="Fujiyama A."/>
            <person name="Inagaki F."/>
            <person name="Takami H."/>
        </authorList>
    </citation>
    <scope>NUCLEOTIDE SEQUENCE</scope>
    <source>
        <strain evidence="5">Expedition CK06-06</strain>
    </source>
</reference>
<dbReference type="InterPro" id="IPR029063">
    <property type="entry name" value="SAM-dependent_MTases_sf"/>
</dbReference>
<dbReference type="PROSITE" id="PS00092">
    <property type="entry name" value="N6_MTASE"/>
    <property type="match status" value="1"/>
</dbReference>
<accession>X1JXW7</accession>
<gene>
    <name evidence="5" type="ORF">S03H2_44005</name>
</gene>
<keyword evidence="3" id="KW-0808">Transferase</keyword>
<dbReference type="AlphaFoldDB" id="X1JXW7"/>
<evidence type="ECO:0000313" key="5">
    <source>
        <dbReference type="EMBL" id="GAH74658.1"/>
    </source>
</evidence>
<dbReference type="EMBL" id="BARU01027493">
    <property type="protein sequence ID" value="GAH74658.1"/>
    <property type="molecule type" value="Genomic_DNA"/>
</dbReference>
<dbReference type="GO" id="GO:0008170">
    <property type="term" value="F:N-methyltransferase activity"/>
    <property type="evidence" value="ECO:0007669"/>
    <property type="project" value="InterPro"/>
</dbReference>
<comment type="similarity">
    <text evidence="1">Belongs to the N(4)/N(6)-methyltransferase family.</text>
</comment>
<feature type="domain" description="DNA methylase N-4/N-6" evidence="4">
    <location>
        <begin position="28"/>
        <end position="139"/>
    </location>
</feature>